<comment type="caution">
    <text evidence="2">The sequence shown here is derived from an EMBL/GenBank/DDBJ whole genome shotgun (WGS) entry which is preliminary data.</text>
</comment>
<reference evidence="2" key="2">
    <citation type="submission" date="2021-05" db="EMBL/GenBank/DDBJ databases">
        <authorList>
            <person name="Pain A."/>
        </authorList>
    </citation>
    <scope>NUCLEOTIDE SEQUENCE</scope>
    <source>
        <strain evidence="2">1802A</strain>
    </source>
</reference>
<reference evidence="2" key="1">
    <citation type="journal article" date="2014" name="Nucleic Acids Res.">
        <title>The evolutionary dynamics of variant antigen genes in Babesia reveal a history of genomic innovation underlying host-parasite interaction.</title>
        <authorList>
            <person name="Jackson A.P."/>
            <person name="Otto T.D."/>
            <person name="Darby A."/>
            <person name="Ramaprasad A."/>
            <person name="Xia D."/>
            <person name="Echaide I.E."/>
            <person name="Farber M."/>
            <person name="Gahlot S."/>
            <person name="Gamble J."/>
            <person name="Gupta D."/>
            <person name="Gupta Y."/>
            <person name="Jackson L."/>
            <person name="Malandrin L."/>
            <person name="Malas T.B."/>
            <person name="Moussa E."/>
            <person name="Nair M."/>
            <person name="Reid A.J."/>
            <person name="Sanders M."/>
            <person name="Sharma J."/>
            <person name="Tracey A."/>
            <person name="Quail M.A."/>
            <person name="Weir W."/>
            <person name="Wastling J.M."/>
            <person name="Hall N."/>
            <person name="Willadsen P."/>
            <person name="Lingelbach K."/>
            <person name="Shiels B."/>
            <person name="Tait A."/>
            <person name="Berriman M."/>
            <person name="Allred D.R."/>
            <person name="Pain A."/>
        </authorList>
    </citation>
    <scope>NUCLEOTIDE SEQUENCE</scope>
    <source>
        <strain evidence="2">1802A</strain>
    </source>
</reference>
<evidence type="ECO:0000313" key="2">
    <source>
        <dbReference type="EMBL" id="KAK1936865.1"/>
    </source>
</evidence>
<protein>
    <submittedName>
        <fullName evidence="2">Uncharacterized protein</fullName>
    </submittedName>
</protein>
<gene>
    <name evidence="2" type="ORF">X943_002013</name>
</gene>
<dbReference type="Proteomes" id="UP001195914">
    <property type="component" value="Unassembled WGS sequence"/>
</dbReference>
<evidence type="ECO:0000313" key="3">
    <source>
        <dbReference type="Proteomes" id="UP001195914"/>
    </source>
</evidence>
<name>A0AAD9GE96_BABDI</name>
<proteinExistence type="predicted"/>
<organism evidence="2 3">
    <name type="scientific">Babesia divergens</name>
    <dbReference type="NCBI Taxonomy" id="32595"/>
    <lineage>
        <taxon>Eukaryota</taxon>
        <taxon>Sar</taxon>
        <taxon>Alveolata</taxon>
        <taxon>Apicomplexa</taxon>
        <taxon>Aconoidasida</taxon>
        <taxon>Piroplasmida</taxon>
        <taxon>Babesiidae</taxon>
        <taxon>Babesia</taxon>
    </lineage>
</organism>
<accession>A0AAD9GE96</accession>
<dbReference type="EMBL" id="JAHBMH010000034">
    <property type="protein sequence ID" value="KAK1936865.1"/>
    <property type="molecule type" value="Genomic_DNA"/>
</dbReference>
<sequence>MDNGIKKAKHFSCKRYREDRSFFLASVFMRALSEYHEIPTDDFISYWALRTDTFAAFGNDSVDVSQTKSSDETPTVVSDAGLNEQDRTKACEVSQDLDKIKVLNNIDITLPEYQVVADSQKDCDISTPCMLRHHSSSGSLSETSREDSDVSSDCENIFKEDFNTSQTHDEVQIKNSIFYDGDFDMFVQRQKLLYRVIEDLQSSVFVSKPSIDFVPEIDLESIERDYIVLDPKMLGSQGLTRPITQAIRQRQSEDILVPAKRACIRDTYSSIPRPTDYTLERALKNCADCGTQNILEKSVHLQKLVSILSGANPAEVYTNEILDGICTVKSMCAKTHAKFGANAFFAPSLKHPIDSISDSMSNKGLLPGKQLITDNTLYSPKNSFMIPKNLVGQMTTAKGKEGGINGLEDDEEEDSNRLRIPRMSNSKLAHFVEALCGVNFDQSIIKNSLEQNAKECCDLRSLIQFSRNESDGNPEHDSKLPTVTNEYFTNTSNHLAFIDSFDTTEVSYYNNRVLPNDSMEFYFNATSCDYKNGNLIRMQGGGPLDISSDIFTTFDNRRHNMSHYLEAIGALEERIREVQGRSEKMHRTLHLYSQQAQSNGINDLQEMFNLETLLLVSDTLMETKRRLHTELRRKVQDELDMINHILPEPLADSLTRILYPSMDH</sequence>
<feature type="compositionally biased region" description="Polar residues" evidence="1">
    <location>
        <begin position="63"/>
        <end position="76"/>
    </location>
</feature>
<evidence type="ECO:0000256" key="1">
    <source>
        <dbReference type="SAM" id="MobiDB-lite"/>
    </source>
</evidence>
<dbReference type="AlphaFoldDB" id="A0AAD9GE96"/>
<feature type="region of interest" description="Disordered" evidence="1">
    <location>
        <begin position="63"/>
        <end position="82"/>
    </location>
</feature>
<keyword evidence="3" id="KW-1185">Reference proteome</keyword>